<dbReference type="EMBL" id="JBEHHI010000003">
    <property type="protein sequence ID" value="MEX5729976.1"/>
    <property type="molecule type" value="Genomic_DNA"/>
</dbReference>
<feature type="transmembrane region" description="Helical" evidence="7">
    <location>
        <begin position="53"/>
        <end position="71"/>
    </location>
</feature>
<accession>A0ABV3XX76</accession>
<feature type="transmembrane region" description="Helical" evidence="7">
    <location>
        <begin position="288"/>
        <end position="308"/>
    </location>
</feature>
<keyword evidence="9" id="KW-1185">Reference proteome</keyword>
<dbReference type="Proteomes" id="UP001560019">
    <property type="component" value="Unassembled WGS sequence"/>
</dbReference>
<keyword evidence="5 7" id="KW-0472">Membrane</keyword>
<evidence type="ECO:0000256" key="7">
    <source>
        <dbReference type="SAM" id="Phobius"/>
    </source>
</evidence>
<evidence type="ECO:0000256" key="3">
    <source>
        <dbReference type="ARBA" id="ARBA00022692"/>
    </source>
</evidence>
<feature type="region of interest" description="Disordered" evidence="6">
    <location>
        <begin position="622"/>
        <end position="643"/>
    </location>
</feature>
<dbReference type="Pfam" id="PF02690">
    <property type="entry name" value="Na_Pi_cotrans"/>
    <property type="match status" value="2"/>
</dbReference>
<feature type="transmembrane region" description="Helical" evidence="7">
    <location>
        <begin position="262"/>
        <end position="281"/>
    </location>
</feature>
<feature type="transmembrane region" description="Helical" evidence="7">
    <location>
        <begin position="328"/>
        <end position="351"/>
    </location>
</feature>
<feature type="transmembrane region" description="Helical" evidence="7">
    <location>
        <begin position="155"/>
        <end position="172"/>
    </location>
</feature>
<dbReference type="InterPro" id="IPR003841">
    <property type="entry name" value="Na/Pi_transpt"/>
</dbReference>
<protein>
    <submittedName>
        <fullName evidence="8">Phosphate:Na+ symporter</fullName>
    </submittedName>
</protein>
<gene>
    <name evidence="8" type="ORF">Ga0609869_003329</name>
</gene>
<sequence length="643" mass="69784">MTGFYGNGALCAQGQPQAWLLRGKNGAMRKYYLPVAIGTLLFAFWFSPDVQEIAAGVAIFLFGMLMLEDGFKLFGGGRLERLLTAATRSTGRALSFGIVSTTLLQSSSLVSVITISFLSAGLISLVGGVGIIFGANIGTTTGAWLVAGLGLKVDIASYAMPMIAVGIVMVFQKQKLWRGAGYALGGLGFLFLGIHHMKEGFEAFRDQIDLTRFALPGLVGLLVYSAFGMVATVIMQSSHATMVLVITALAAGQLTYDNALALAIGANIGTTVTAIIGSLGANFQGKRLALAHLIFNLTTAAVALALIVPLREAVDWISALVGIAASDYALKLAVFHTIFNVLGVLLMLPVLGRLVVFLERRIGEPVPDVSQPRYLNEAIDQFPETLESALRKEVLHLYDNATELIFHGLNLHRSEVFEADNIAQAVRQSRAIIELDIDERYERKIKTLHAAIVDFTTRVGGKRLAPEIADRIYALRDVATGIVTAVKSVKHLRKNVLRYTTHPQGKVTDLYDGLRTEIARVIVEIRKFDLATEEERSVLWLDQERAQLEDDSRSSARRVEDLIRKGHISPAAATSFLNDSGYAYGAMRGLVAAARAYYVERDRAVAEVEQLIGFDEEDLQDAARDSAAGQHAGGTPDRNRTVM</sequence>
<keyword evidence="4 7" id="KW-1133">Transmembrane helix</keyword>
<feature type="transmembrane region" description="Helical" evidence="7">
    <location>
        <begin position="179"/>
        <end position="197"/>
    </location>
</feature>
<reference evidence="8 9" key="1">
    <citation type="submission" date="2024-06" db="EMBL/GenBank/DDBJ databases">
        <title>Genome of Rhodovulum iodosum, a marine photoferrotroph.</title>
        <authorList>
            <person name="Bianchini G."/>
            <person name="Nikeleit V."/>
            <person name="Kappler A."/>
            <person name="Bryce C."/>
            <person name="Sanchez-Baracaldo P."/>
        </authorList>
    </citation>
    <scope>NUCLEOTIDE SEQUENCE [LARGE SCALE GENOMIC DNA]</scope>
    <source>
        <strain evidence="8 9">UT/N1</strain>
    </source>
</reference>
<dbReference type="PANTHER" id="PTHR10010">
    <property type="entry name" value="SOLUTE CARRIER FAMILY 34 SODIUM PHOSPHATE , MEMBER 2-RELATED"/>
    <property type="match status" value="1"/>
</dbReference>
<evidence type="ECO:0000313" key="8">
    <source>
        <dbReference type="EMBL" id="MEX5729976.1"/>
    </source>
</evidence>
<feature type="transmembrane region" description="Helical" evidence="7">
    <location>
        <begin position="213"/>
        <end position="233"/>
    </location>
</feature>
<evidence type="ECO:0000313" key="9">
    <source>
        <dbReference type="Proteomes" id="UP001560019"/>
    </source>
</evidence>
<dbReference type="PANTHER" id="PTHR10010:SF46">
    <property type="entry name" value="SODIUM-DEPENDENT PHOSPHATE TRANSPORT PROTEIN 2B"/>
    <property type="match status" value="1"/>
</dbReference>
<evidence type="ECO:0000256" key="6">
    <source>
        <dbReference type="SAM" id="MobiDB-lite"/>
    </source>
</evidence>
<evidence type="ECO:0000256" key="5">
    <source>
        <dbReference type="ARBA" id="ARBA00023136"/>
    </source>
</evidence>
<proteinExistence type="predicted"/>
<keyword evidence="3 7" id="KW-0812">Transmembrane</keyword>
<evidence type="ECO:0000256" key="1">
    <source>
        <dbReference type="ARBA" id="ARBA00004651"/>
    </source>
</evidence>
<comment type="subcellular location">
    <subcellularLocation>
        <location evidence="1">Cell membrane</location>
        <topology evidence="1">Multi-pass membrane protein</topology>
    </subcellularLocation>
</comment>
<keyword evidence="2" id="KW-1003">Cell membrane</keyword>
<organism evidence="8 9">
    <name type="scientific">Rhodovulum iodosum</name>
    <dbReference type="NCBI Taxonomy" id="68291"/>
    <lineage>
        <taxon>Bacteria</taxon>
        <taxon>Pseudomonadati</taxon>
        <taxon>Pseudomonadota</taxon>
        <taxon>Alphaproteobacteria</taxon>
        <taxon>Rhodobacterales</taxon>
        <taxon>Paracoccaceae</taxon>
        <taxon>Rhodovulum</taxon>
    </lineage>
</organism>
<comment type="caution">
    <text evidence="8">The sequence shown here is derived from an EMBL/GenBank/DDBJ whole genome shotgun (WGS) entry which is preliminary data.</text>
</comment>
<name>A0ABV3XX76_9RHOB</name>
<evidence type="ECO:0000256" key="2">
    <source>
        <dbReference type="ARBA" id="ARBA00022475"/>
    </source>
</evidence>
<evidence type="ECO:0000256" key="4">
    <source>
        <dbReference type="ARBA" id="ARBA00022989"/>
    </source>
</evidence>
<feature type="transmembrane region" description="Helical" evidence="7">
    <location>
        <begin position="31"/>
        <end position="47"/>
    </location>
</feature>
<dbReference type="NCBIfam" id="NF037997">
    <property type="entry name" value="Na_Pi_symport"/>
    <property type="match status" value="1"/>
</dbReference>